<evidence type="ECO:0000256" key="10">
    <source>
        <dbReference type="ARBA" id="ARBA00048167"/>
    </source>
</evidence>
<dbReference type="GO" id="GO:0005737">
    <property type="term" value="C:cytoplasm"/>
    <property type="evidence" value="ECO:0007669"/>
    <property type="project" value="TreeGrafter"/>
</dbReference>
<dbReference type="EC" id="2.1.1.244" evidence="5"/>
<name>V4AAA5_LOTGI</name>
<dbReference type="SUPFAM" id="SSF53335">
    <property type="entry name" value="S-adenosyl-L-methionine-dependent methyltransferases"/>
    <property type="match status" value="1"/>
</dbReference>
<dbReference type="Pfam" id="PF05891">
    <property type="entry name" value="Methyltransf_PK"/>
    <property type="match status" value="1"/>
</dbReference>
<evidence type="ECO:0000256" key="4">
    <source>
        <dbReference type="ARBA" id="ARBA00022691"/>
    </source>
</evidence>
<dbReference type="HOGENOM" id="CLU_055356_3_1_1"/>
<keyword evidence="3" id="KW-0808">Transferase</keyword>
<comment type="catalytic activity">
    <reaction evidence="8">
        <text>N-terminal L-seryl-L-prolyl-L-lysyl-[protein] + 3 S-adenosyl-L-methionine = N-terminal N,N,N-trimethyl-L-seryl-L-prolyl-L-lysyl-[protein] + 3 S-adenosyl-L-homocysteine + 3 H(+)</text>
        <dbReference type="Rhea" id="RHEA:54724"/>
        <dbReference type="Rhea" id="RHEA-COMP:13789"/>
        <dbReference type="Rhea" id="RHEA-COMP:13973"/>
        <dbReference type="ChEBI" id="CHEBI:15378"/>
        <dbReference type="ChEBI" id="CHEBI:57856"/>
        <dbReference type="ChEBI" id="CHEBI:59789"/>
        <dbReference type="ChEBI" id="CHEBI:138061"/>
        <dbReference type="ChEBI" id="CHEBI:138317"/>
        <dbReference type="EC" id="2.1.1.244"/>
    </reaction>
</comment>
<keyword evidence="2" id="KW-0489">Methyltransferase</keyword>
<evidence type="ECO:0000256" key="3">
    <source>
        <dbReference type="ARBA" id="ARBA00022679"/>
    </source>
</evidence>
<dbReference type="PIRSF" id="PIRSF016958">
    <property type="entry name" value="DUF858_MeTrfase_lik"/>
    <property type="match status" value="1"/>
</dbReference>
<dbReference type="EMBL" id="KB200639">
    <property type="protein sequence ID" value="ESP00889.1"/>
    <property type="molecule type" value="Genomic_DNA"/>
</dbReference>
<dbReference type="OMA" id="PVRMYCL"/>
<keyword evidence="13" id="KW-1185">Reference proteome</keyword>
<evidence type="ECO:0000256" key="7">
    <source>
        <dbReference type="ARBA" id="ARBA00043129"/>
    </source>
</evidence>
<feature type="binding site" evidence="11">
    <location>
        <position position="150"/>
    </location>
    <ligand>
        <name>S-adenosyl-L-methionine</name>
        <dbReference type="ChEBI" id="CHEBI:59789"/>
    </ligand>
</feature>
<evidence type="ECO:0000256" key="6">
    <source>
        <dbReference type="ARBA" id="ARBA00039449"/>
    </source>
</evidence>
<comment type="similarity">
    <text evidence="1">Belongs to the methyltransferase superfamily. NTM1 family.</text>
</comment>
<dbReference type="STRING" id="225164.V4AAA5"/>
<feature type="binding site" evidence="11">
    <location>
        <position position="84"/>
    </location>
    <ligand>
        <name>S-adenosyl-L-methionine</name>
        <dbReference type="ChEBI" id="CHEBI:59789"/>
    </ligand>
</feature>
<dbReference type="GO" id="GO:0032259">
    <property type="term" value="P:methylation"/>
    <property type="evidence" value="ECO:0007669"/>
    <property type="project" value="UniProtKB-KW"/>
</dbReference>
<evidence type="ECO:0000313" key="13">
    <source>
        <dbReference type="Proteomes" id="UP000030746"/>
    </source>
</evidence>
<dbReference type="AlphaFoldDB" id="V4AAA5"/>
<dbReference type="Proteomes" id="UP000030746">
    <property type="component" value="Unassembled WGS sequence"/>
</dbReference>
<accession>V4AAA5</accession>
<evidence type="ECO:0000256" key="1">
    <source>
        <dbReference type="ARBA" id="ARBA00009059"/>
    </source>
</evidence>
<dbReference type="CTD" id="20247296"/>
<gene>
    <name evidence="12" type="ORF">LOTGIDRAFT_225615</name>
</gene>
<feature type="binding site" evidence="11">
    <location>
        <position position="89"/>
    </location>
    <ligand>
        <name>S-adenosyl-L-methionine</name>
        <dbReference type="ChEBI" id="CHEBI:59789"/>
    </ligand>
</feature>
<dbReference type="PANTHER" id="PTHR12753">
    <property type="entry name" value="AD-003 - RELATED"/>
    <property type="match status" value="1"/>
</dbReference>
<comment type="catalytic activity">
    <reaction evidence="10">
        <text>N-terminal L-alanyl-L-prolyl-L-lysyl-[protein] + 3 S-adenosyl-L-methionine = N-terminal N,N,N-trimethyl-L-alanyl-L-prolyl-L-lysyl-[protein] + 3 S-adenosyl-L-homocysteine + 3 H(+)</text>
        <dbReference type="Rhea" id="RHEA:54712"/>
        <dbReference type="Rhea" id="RHEA-COMP:13785"/>
        <dbReference type="Rhea" id="RHEA-COMP:13971"/>
        <dbReference type="ChEBI" id="CHEBI:15378"/>
        <dbReference type="ChEBI" id="CHEBI:57856"/>
        <dbReference type="ChEBI" id="CHEBI:59789"/>
        <dbReference type="ChEBI" id="CHEBI:138057"/>
        <dbReference type="ChEBI" id="CHEBI:138315"/>
        <dbReference type="EC" id="2.1.1.244"/>
    </reaction>
</comment>
<sequence length="240" mass="27300">MADIDNENSKQSESDIDYDLKVVDERFYGDAKSYWEKISPTVDGMLGGFAKISPTDINGSRAFLRQFMKISGGKVDNKRALDCGAGIGRITKRLLLPMFETVDMVELNQHFLKEARTFIGDDSKRVENLFCSGLQDFTPDRGQYDVIWCQWVLGHLKDQHLKEFFQRCKLGLKPGGIIVVKENSSTSEEERDFDSSDSSFTRPKHELKEIMAKAGLTVLKEEKQKGFPKGVYDVFMFALQ</sequence>
<evidence type="ECO:0000256" key="2">
    <source>
        <dbReference type="ARBA" id="ARBA00022603"/>
    </source>
</evidence>
<evidence type="ECO:0000256" key="11">
    <source>
        <dbReference type="PIRSR" id="PIRSR016958-1"/>
    </source>
</evidence>
<proteinExistence type="inferred from homology"/>
<dbReference type="Gene3D" id="3.40.50.150">
    <property type="entry name" value="Vaccinia Virus protein VP39"/>
    <property type="match status" value="1"/>
</dbReference>
<evidence type="ECO:0000256" key="8">
    <source>
        <dbReference type="ARBA" id="ARBA00047306"/>
    </source>
</evidence>
<dbReference type="GO" id="GO:0071885">
    <property type="term" value="F:N-terminal protein N-methyltransferase activity"/>
    <property type="evidence" value="ECO:0007669"/>
    <property type="project" value="UniProtKB-EC"/>
</dbReference>
<dbReference type="CDD" id="cd02440">
    <property type="entry name" value="AdoMet_MTases"/>
    <property type="match status" value="1"/>
</dbReference>
<feature type="binding site" evidence="11">
    <location>
        <begin position="134"/>
        <end position="135"/>
    </location>
    <ligand>
        <name>S-adenosyl-L-methionine</name>
        <dbReference type="ChEBI" id="CHEBI:59789"/>
    </ligand>
</feature>
<reference evidence="12 13" key="1">
    <citation type="journal article" date="2013" name="Nature">
        <title>Insights into bilaterian evolution from three spiralian genomes.</title>
        <authorList>
            <person name="Simakov O."/>
            <person name="Marletaz F."/>
            <person name="Cho S.J."/>
            <person name="Edsinger-Gonzales E."/>
            <person name="Havlak P."/>
            <person name="Hellsten U."/>
            <person name="Kuo D.H."/>
            <person name="Larsson T."/>
            <person name="Lv J."/>
            <person name="Arendt D."/>
            <person name="Savage R."/>
            <person name="Osoegawa K."/>
            <person name="de Jong P."/>
            <person name="Grimwood J."/>
            <person name="Chapman J.A."/>
            <person name="Shapiro H."/>
            <person name="Aerts A."/>
            <person name="Otillar R.P."/>
            <person name="Terry A.Y."/>
            <person name="Boore J.L."/>
            <person name="Grigoriev I.V."/>
            <person name="Lindberg D.R."/>
            <person name="Seaver E.C."/>
            <person name="Weisblat D.A."/>
            <person name="Putnam N.H."/>
            <person name="Rokhsar D.S."/>
        </authorList>
    </citation>
    <scope>NUCLEOTIDE SEQUENCE [LARGE SCALE GENOMIC DNA]</scope>
</reference>
<organism evidence="12 13">
    <name type="scientific">Lottia gigantea</name>
    <name type="common">Giant owl limpet</name>
    <dbReference type="NCBI Taxonomy" id="225164"/>
    <lineage>
        <taxon>Eukaryota</taxon>
        <taxon>Metazoa</taxon>
        <taxon>Spiralia</taxon>
        <taxon>Lophotrochozoa</taxon>
        <taxon>Mollusca</taxon>
        <taxon>Gastropoda</taxon>
        <taxon>Patellogastropoda</taxon>
        <taxon>Lottioidea</taxon>
        <taxon>Lottiidae</taxon>
        <taxon>Lottia</taxon>
    </lineage>
</organism>
<keyword evidence="4 11" id="KW-0949">S-adenosyl-L-methionine</keyword>
<dbReference type="InterPro" id="IPR029063">
    <property type="entry name" value="SAM-dependent_MTases_sf"/>
</dbReference>
<evidence type="ECO:0000313" key="12">
    <source>
        <dbReference type="EMBL" id="ESP00889.1"/>
    </source>
</evidence>
<dbReference type="OrthoDB" id="1298661at2759"/>
<dbReference type="PANTHER" id="PTHR12753:SF0">
    <property type="entry name" value="ALPHA N-TERMINAL PROTEIN METHYLTRANSFERASE 1"/>
    <property type="match status" value="1"/>
</dbReference>
<dbReference type="InterPro" id="IPR008576">
    <property type="entry name" value="MeTrfase_NTM1"/>
</dbReference>
<evidence type="ECO:0000256" key="5">
    <source>
        <dbReference type="ARBA" id="ARBA00039112"/>
    </source>
</evidence>
<protein>
    <recommendedName>
        <fullName evidence="6">Alpha N-terminal protein methyltransferase 1</fullName>
        <ecNumber evidence="5">2.1.1.244</ecNumber>
    </recommendedName>
    <alternativeName>
        <fullName evidence="7">X-Pro-Lys N-terminal protein methyltransferase 1</fullName>
    </alternativeName>
</protein>
<dbReference type="GeneID" id="20247296"/>
<comment type="catalytic activity">
    <reaction evidence="9">
        <text>N-terminal L-prolyl-L-prolyl-L-lysyl-[protein] + 2 S-adenosyl-L-methionine = N-terminal N,N-dimethyl-L-prolyl-L-prolyl-L-lysyl-[protein] + 2 S-adenosyl-L-homocysteine + 2 H(+)</text>
        <dbReference type="Rhea" id="RHEA:54736"/>
        <dbReference type="Rhea" id="RHEA-COMP:13787"/>
        <dbReference type="Rhea" id="RHEA-COMP:13974"/>
        <dbReference type="ChEBI" id="CHEBI:15378"/>
        <dbReference type="ChEBI" id="CHEBI:57856"/>
        <dbReference type="ChEBI" id="CHEBI:59789"/>
        <dbReference type="ChEBI" id="CHEBI:138059"/>
        <dbReference type="ChEBI" id="CHEBI:138318"/>
        <dbReference type="EC" id="2.1.1.244"/>
    </reaction>
</comment>
<dbReference type="RefSeq" id="XP_009048425.1">
    <property type="nucleotide sequence ID" value="XM_009050177.1"/>
</dbReference>
<dbReference type="FunFam" id="3.40.50.150:FF:000025">
    <property type="entry name" value="N-terminal Xaa-Pro-Lys N-methyltransferase 1"/>
    <property type="match status" value="1"/>
</dbReference>
<dbReference type="KEGG" id="lgi:LOTGIDRAFT_225615"/>
<evidence type="ECO:0000256" key="9">
    <source>
        <dbReference type="ARBA" id="ARBA00047885"/>
    </source>
</evidence>